<protein>
    <submittedName>
        <fullName evidence="1">2'-5' RNA ligase family protein</fullName>
    </submittedName>
</protein>
<dbReference type="Pfam" id="PF13563">
    <property type="entry name" value="2_5_RNA_ligase2"/>
    <property type="match status" value="1"/>
</dbReference>
<comment type="caution">
    <text evidence="1">The sequence shown here is derived from an EMBL/GenBank/DDBJ whole genome shotgun (WGS) entry which is preliminary data.</text>
</comment>
<gene>
    <name evidence="1" type="ORF">EZ242_20955</name>
</gene>
<dbReference type="EMBL" id="SMLL01000009">
    <property type="protein sequence ID" value="TFY96495.1"/>
    <property type="molecule type" value="Genomic_DNA"/>
</dbReference>
<organism evidence="1 2">
    <name type="scientific">Ramlibacter rhizophilus</name>
    <dbReference type="NCBI Taxonomy" id="1781167"/>
    <lineage>
        <taxon>Bacteria</taxon>
        <taxon>Pseudomonadati</taxon>
        <taxon>Pseudomonadota</taxon>
        <taxon>Betaproteobacteria</taxon>
        <taxon>Burkholderiales</taxon>
        <taxon>Comamonadaceae</taxon>
        <taxon>Ramlibacter</taxon>
    </lineage>
</organism>
<evidence type="ECO:0000313" key="1">
    <source>
        <dbReference type="EMBL" id="TFY96495.1"/>
    </source>
</evidence>
<dbReference type="Proteomes" id="UP000297564">
    <property type="component" value="Unassembled WGS sequence"/>
</dbReference>
<evidence type="ECO:0000313" key="2">
    <source>
        <dbReference type="Proteomes" id="UP000297564"/>
    </source>
</evidence>
<keyword evidence="2" id="KW-1185">Reference proteome</keyword>
<proteinExistence type="predicted"/>
<dbReference type="GO" id="GO:0016874">
    <property type="term" value="F:ligase activity"/>
    <property type="evidence" value="ECO:0007669"/>
    <property type="project" value="UniProtKB-KW"/>
</dbReference>
<dbReference type="InterPro" id="IPR009097">
    <property type="entry name" value="Cyclic_Pdiesterase"/>
</dbReference>
<keyword evidence="1" id="KW-0436">Ligase</keyword>
<dbReference type="SUPFAM" id="SSF55144">
    <property type="entry name" value="LigT-like"/>
    <property type="match status" value="1"/>
</dbReference>
<sequence>MRRPSRAISPACRRRDTEMLNVVALPRWRAGDAERLQAWRVKHQPGALRLPAHVPLVQSEHALADADLIEHVRAVAARVRPFTFEFSYALPLMWDGQSARVLLMPEAGAAALWSLYRNLYSGRLAAWLPTTSTFVPHITLGSFSMPEQALALSDQWNASEAPLRGEVTELSVMRLSGPRVQWVTEVPLQGLVSA</sequence>
<reference evidence="1 2" key="1">
    <citation type="submission" date="2019-03" db="EMBL/GenBank/DDBJ databases">
        <title>Ramlibacter rhizophilus CCTCC AB2015357, whole genome shotgun sequence.</title>
        <authorList>
            <person name="Zhang X."/>
            <person name="Feng G."/>
            <person name="Zhu H."/>
        </authorList>
    </citation>
    <scope>NUCLEOTIDE SEQUENCE [LARGE SCALE GENOMIC DNA]</scope>
    <source>
        <strain evidence="1 2">CCTCC AB2015357</strain>
    </source>
</reference>
<dbReference type="AlphaFoldDB" id="A0A4Z0BBI2"/>
<name>A0A4Z0BBI2_9BURK</name>
<dbReference type="Gene3D" id="3.90.1140.10">
    <property type="entry name" value="Cyclic phosphodiesterase"/>
    <property type="match status" value="1"/>
</dbReference>
<dbReference type="OrthoDB" id="358773at2"/>
<accession>A0A4Z0BBI2</accession>